<proteinExistence type="predicted"/>
<gene>
    <name evidence="1" type="ORF">H9652_02990</name>
</gene>
<dbReference type="Proteomes" id="UP000641803">
    <property type="component" value="Unassembled WGS sequence"/>
</dbReference>
<name>A0ABR8RNL5_9CELL</name>
<evidence type="ECO:0000313" key="1">
    <source>
        <dbReference type="EMBL" id="MBD7949375.1"/>
    </source>
</evidence>
<dbReference type="RefSeq" id="WP_191794640.1">
    <property type="nucleotide sequence ID" value="NZ_JACSQQ010000004.1"/>
</dbReference>
<reference evidence="1 2" key="1">
    <citation type="submission" date="2020-08" db="EMBL/GenBank/DDBJ databases">
        <title>A Genomic Blueprint of the Chicken Gut Microbiome.</title>
        <authorList>
            <person name="Gilroy R."/>
            <person name="Ravi A."/>
            <person name="Getino M."/>
            <person name="Pursley I."/>
            <person name="Horton D.L."/>
            <person name="Alikhan N.-F."/>
            <person name="Baker D."/>
            <person name="Gharbi K."/>
            <person name="Hall N."/>
            <person name="Watson M."/>
            <person name="Adriaenssens E.M."/>
            <person name="Foster-Nyarko E."/>
            <person name="Jarju S."/>
            <person name="Secka A."/>
            <person name="Antonio M."/>
            <person name="Oren A."/>
            <person name="Chaudhuri R."/>
            <person name="La Ragione R.M."/>
            <person name="Hildebrand F."/>
            <person name="Pallen M.J."/>
        </authorList>
    </citation>
    <scope>NUCLEOTIDE SEQUENCE [LARGE SCALE GENOMIC DNA]</scope>
    <source>
        <strain evidence="1 2">Sa4CUA1</strain>
    </source>
</reference>
<evidence type="ECO:0000313" key="2">
    <source>
        <dbReference type="Proteomes" id="UP000641803"/>
    </source>
</evidence>
<dbReference type="EMBL" id="JACSQQ010000004">
    <property type="protein sequence ID" value="MBD7949375.1"/>
    <property type="molecule type" value="Genomic_DNA"/>
</dbReference>
<protein>
    <submittedName>
        <fullName evidence="1">Uncharacterized protein</fullName>
    </submittedName>
</protein>
<accession>A0ABR8RNL5</accession>
<organism evidence="1 2">
    <name type="scientific">Oerskovia rustica</name>
    <dbReference type="NCBI Taxonomy" id="2762237"/>
    <lineage>
        <taxon>Bacteria</taxon>
        <taxon>Bacillati</taxon>
        <taxon>Actinomycetota</taxon>
        <taxon>Actinomycetes</taxon>
        <taxon>Micrococcales</taxon>
        <taxon>Cellulomonadaceae</taxon>
        <taxon>Oerskovia</taxon>
    </lineage>
</organism>
<keyword evidence="2" id="KW-1185">Reference proteome</keyword>
<comment type="caution">
    <text evidence="1">The sequence shown here is derived from an EMBL/GenBank/DDBJ whole genome shotgun (WGS) entry which is preliminary data.</text>
</comment>
<sequence length="84" mass="8867">MTMSSAPTEAFPPDPRRQSATLTSLACWLCGATAFAQCDVTAHQQYANAWFACTACDAKAGEICRPECDAANALIDLLAGIRAL</sequence>